<feature type="transmembrane region" description="Helical" evidence="1">
    <location>
        <begin position="54"/>
        <end position="76"/>
    </location>
</feature>
<keyword evidence="1" id="KW-0472">Membrane</keyword>
<dbReference type="OrthoDB" id="1421795at2759"/>
<evidence type="ECO:0000313" key="3">
    <source>
        <dbReference type="Proteomes" id="UP000811246"/>
    </source>
</evidence>
<proteinExistence type="predicted"/>
<dbReference type="AlphaFoldDB" id="A0A922DDJ5"/>
<keyword evidence="1" id="KW-1133">Transmembrane helix</keyword>
<gene>
    <name evidence="2" type="ORF">I3842_13G072100</name>
</gene>
<name>A0A922DDJ5_CARIL</name>
<sequence length="159" mass="18148">MNKEEVEAMTRRWMASCSGRLCVSPAMAPAAGNSKPEDGLLFLRDRHFELHGEIMMFALVAFFCLFILFLVMLPYLKHLSNNESEYSGSVAPQNSCPFPWLRKRRMEDVTPEVSLQGENEFSRKFPLILKFGSDRCVSYLVSAESKAIIFVTNITNVWL</sequence>
<evidence type="ECO:0000313" key="2">
    <source>
        <dbReference type="EMBL" id="KAG6681025.1"/>
    </source>
</evidence>
<evidence type="ECO:0000256" key="1">
    <source>
        <dbReference type="SAM" id="Phobius"/>
    </source>
</evidence>
<dbReference type="EMBL" id="CM031837">
    <property type="protein sequence ID" value="KAG6681025.1"/>
    <property type="molecule type" value="Genomic_DNA"/>
</dbReference>
<protein>
    <recommendedName>
        <fullName evidence="4">Transmembrane protein</fullName>
    </recommendedName>
</protein>
<comment type="caution">
    <text evidence="2">The sequence shown here is derived from an EMBL/GenBank/DDBJ whole genome shotgun (WGS) entry which is preliminary data.</text>
</comment>
<organism evidence="2 3">
    <name type="scientific">Carya illinoinensis</name>
    <name type="common">Pecan</name>
    <dbReference type="NCBI Taxonomy" id="32201"/>
    <lineage>
        <taxon>Eukaryota</taxon>
        <taxon>Viridiplantae</taxon>
        <taxon>Streptophyta</taxon>
        <taxon>Embryophyta</taxon>
        <taxon>Tracheophyta</taxon>
        <taxon>Spermatophyta</taxon>
        <taxon>Magnoliopsida</taxon>
        <taxon>eudicotyledons</taxon>
        <taxon>Gunneridae</taxon>
        <taxon>Pentapetalae</taxon>
        <taxon>rosids</taxon>
        <taxon>fabids</taxon>
        <taxon>Fagales</taxon>
        <taxon>Juglandaceae</taxon>
        <taxon>Carya</taxon>
    </lineage>
</organism>
<keyword evidence="1" id="KW-0812">Transmembrane</keyword>
<evidence type="ECO:0008006" key="4">
    <source>
        <dbReference type="Google" id="ProtNLM"/>
    </source>
</evidence>
<reference evidence="2" key="1">
    <citation type="submission" date="2021-01" db="EMBL/GenBank/DDBJ databases">
        <authorList>
            <person name="Lovell J.T."/>
            <person name="Bentley N."/>
            <person name="Bhattarai G."/>
            <person name="Jenkins J.W."/>
            <person name="Sreedasyam A."/>
            <person name="Alarcon Y."/>
            <person name="Bock C."/>
            <person name="Boston L."/>
            <person name="Carlson J."/>
            <person name="Cervantes K."/>
            <person name="Clermont K."/>
            <person name="Krom N."/>
            <person name="Kubenka K."/>
            <person name="Mamidi S."/>
            <person name="Mattison C."/>
            <person name="Monteros M."/>
            <person name="Pisani C."/>
            <person name="Plott C."/>
            <person name="Rajasekar S."/>
            <person name="Rhein H.S."/>
            <person name="Rohla C."/>
            <person name="Song M."/>
            <person name="Hilaire R.S."/>
            <person name="Shu S."/>
            <person name="Wells L."/>
            <person name="Wang X."/>
            <person name="Webber J."/>
            <person name="Heerema R.J."/>
            <person name="Klein P."/>
            <person name="Conner P."/>
            <person name="Grauke L."/>
            <person name="Grimwood J."/>
            <person name="Schmutz J."/>
            <person name="Randall J.J."/>
        </authorList>
    </citation>
    <scope>NUCLEOTIDE SEQUENCE</scope>
    <source>
        <tissue evidence="2">Leaf</tissue>
    </source>
</reference>
<accession>A0A922DDJ5</accession>
<dbReference type="Proteomes" id="UP000811246">
    <property type="component" value="Chromosome 13"/>
</dbReference>